<reference evidence="3" key="2">
    <citation type="submission" date="2015-01" db="EMBL/GenBank/DDBJ databases">
        <title>Evolutionary Origins and Diversification of the Mycorrhizal Mutualists.</title>
        <authorList>
            <consortium name="DOE Joint Genome Institute"/>
            <consortium name="Mycorrhizal Genomics Consortium"/>
            <person name="Kohler A."/>
            <person name="Kuo A."/>
            <person name="Nagy L.G."/>
            <person name="Floudas D."/>
            <person name="Copeland A."/>
            <person name="Barry K.W."/>
            <person name="Cichocki N."/>
            <person name="Veneault-Fourrey C."/>
            <person name="LaButti K."/>
            <person name="Lindquist E.A."/>
            <person name="Lipzen A."/>
            <person name="Lundell T."/>
            <person name="Morin E."/>
            <person name="Murat C."/>
            <person name="Riley R."/>
            <person name="Ohm R."/>
            <person name="Sun H."/>
            <person name="Tunlid A."/>
            <person name="Henrissat B."/>
            <person name="Grigoriev I.V."/>
            <person name="Hibbett D.S."/>
            <person name="Martin F."/>
        </authorList>
    </citation>
    <scope>NUCLEOTIDE SEQUENCE [LARGE SCALE GENOMIC DNA]</scope>
    <source>
        <strain evidence="3">h7</strain>
    </source>
</reference>
<evidence type="ECO:0000313" key="3">
    <source>
        <dbReference type="Proteomes" id="UP000053424"/>
    </source>
</evidence>
<dbReference type="Proteomes" id="UP000053424">
    <property type="component" value="Unassembled WGS sequence"/>
</dbReference>
<dbReference type="HOGENOM" id="CLU_004236_1_0_1"/>
<reference evidence="2 3" key="1">
    <citation type="submission" date="2014-04" db="EMBL/GenBank/DDBJ databases">
        <authorList>
            <consortium name="DOE Joint Genome Institute"/>
            <person name="Kuo A."/>
            <person name="Gay G."/>
            <person name="Dore J."/>
            <person name="Kohler A."/>
            <person name="Nagy L.G."/>
            <person name="Floudas D."/>
            <person name="Copeland A."/>
            <person name="Barry K.W."/>
            <person name="Cichocki N."/>
            <person name="Veneault-Fourrey C."/>
            <person name="LaButti K."/>
            <person name="Lindquist E.A."/>
            <person name="Lipzen A."/>
            <person name="Lundell T."/>
            <person name="Morin E."/>
            <person name="Murat C."/>
            <person name="Sun H."/>
            <person name="Tunlid A."/>
            <person name="Henrissat B."/>
            <person name="Grigoriev I.V."/>
            <person name="Hibbett D.S."/>
            <person name="Martin F."/>
            <person name="Nordberg H.P."/>
            <person name="Cantor M.N."/>
            <person name="Hua S.X."/>
        </authorList>
    </citation>
    <scope>NUCLEOTIDE SEQUENCE [LARGE SCALE GENOMIC DNA]</scope>
    <source>
        <strain evidence="3">h7</strain>
    </source>
</reference>
<feature type="region of interest" description="Disordered" evidence="1">
    <location>
        <begin position="384"/>
        <end position="420"/>
    </location>
</feature>
<gene>
    <name evidence="2" type="ORF">M413DRAFT_125201</name>
</gene>
<keyword evidence="3" id="KW-1185">Reference proteome</keyword>
<evidence type="ECO:0000256" key="1">
    <source>
        <dbReference type="SAM" id="MobiDB-lite"/>
    </source>
</evidence>
<proteinExistence type="predicted"/>
<accession>A0A0C2XZ14</accession>
<dbReference type="OrthoDB" id="2521594at2759"/>
<name>A0A0C2XZ14_HEBCY</name>
<sequence length="616" mass="69533">MLASGDPFSPALREAFLFNYDPDITHKPPRSKPVLPPDSSPLSFYDRHIACNLVLKQLVYLPSLSHSLSKLCDNTIEKFTSDGNNFLEHDITLDDGSNDPEFQHAGSVRDYYSSSAGFLGHRFASITLLHPYCPSWASLLTLYDSGRRPQSPPFLTELCLQVRGYPDRGTFQFNEESEEEKDMMEGLDQATEDRVLDIGRRYPRLAIWEMFAMTDVAISMFRNKLHTETAFIWETCGTIGSQTTVYSTPPPDATKTLSQLISSLKLKASARSFSTSKIVTKTSKQFFQSKPPNRLRRYRPEFRYYLQHAWAKAALNDSTFIILNCGRYERIGIRHRASQTLYLSALIDPVNIQDPHYGKLHIGLHMAIVQDVLERYELAISSEKNTGKKRPADDTDIPPSKRRKGFDNTIPVETDNQAEGSRETIANEMGARMVALVNLQYGPYCSTAPASFIRLRPSCAPSLQPKPPSAKKVKTKYGTHEHFTLTLGQQRFQGATGVVHPATLELRVVLPSGETSTLKRDGLIVKLAFLPDQQKRLHHEFDIYLHLAQRGAKGAVVLHGLFSDPESGALALVMDDGGKSLRQRERERTGEIFPRQVTTSDEERYVFSFRVLILLW</sequence>
<dbReference type="AlphaFoldDB" id="A0A0C2XZ14"/>
<dbReference type="EMBL" id="KN831777">
    <property type="protein sequence ID" value="KIM42883.1"/>
    <property type="molecule type" value="Genomic_DNA"/>
</dbReference>
<protein>
    <submittedName>
        <fullName evidence="2">Uncharacterized protein</fullName>
    </submittedName>
</protein>
<organism evidence="2 3">
    <name type="scientific">Hebeloma cylindrosporum</name>
    <dbReference type="NCBI Taxonomy" id="76867"/>
    <lineage>
        <taxon>Eukaryota</taxon>
        <taxon>Fungi</taxon>
        <taxon>Dikarya</taxon>
        <taxon>Basidiomycota</taxon>
        <taxon>Agaricomycotina</taxon>
        <taxon>Agaricomycetes</taxon>
        <taxon>Agaricomycetidae</taxon>
        <taxon>Agaricales</taxon>
        <taxon>Agaricineae</taxon>
        <taxon>Hymenogastraceae</taxon>
        <taxon>Hebeloma</taxon>
    </lineage>
</organism>
<evidence type="ECO:0000313" key="2">
    <source>
        <dbReference type="EMBL" id="KIM42883.1"/>
    </source>
</evidence>